<comment type="caution">
    <text evidence="14">The sequence shown here is derived from an EMBL/GenBank/DDBJ whole genome shotgun (WGS) entry which is preliminary data.</text>
</comment>
<dbReference type="InterPro" id="IPR005839">
    <property type="entry name" value="Methylthiotransferase"/>
</dbReference>
<keyword evidence="5 11" id="KW-0949">S-adenosyl-L-methionine</keyword>
<feature type="domain" description="Radical SAM core" evidence="13">
    <location>
        <begin position="110"/>
        <end position="341"/>
    </location>
</feature>
<dbReference type="GO" id="GO:0035598">
    <property type="term" value="F:tRNA (N(6)-L-threonylcarbamoyladenosine(37)-C(2))-methylthiotransferase activity"/>
    <property type="evidence" value="ECO:0007669"/>
    <property type="project" value="UniProtKB-UniRule"/>
</dbReference>
<dbReference type="InterPro" id="IPR038135">
    <property type="entry name" value="Methylthiotransferase_N_sf"/>
</dbReference>
<dbReference type="Pfam" id="PF00919">
    <property type="entry name" value="UPF0004"/>
    <property type="match status" value="1"/>
</dbReference>
<accession>A0A520KTD5</accession>
<dbReference type="SFLD" id="SFLDG01082">
    <property type="entry name" value="B12-binding_domain_containing"/>
    <property type="match status" value="1"/>
</dbReference>
<dbReference type="PROSITE" id="PS01278">
    <property type="entry name" value="MTTASE_RADICAL"/>
    <property type="match status" value="1"/>
</dbReference>
<keyword evidence="8 11" id="KW-0408">Iron</keyword>
<dbReference type="AlphaFoldDB" id="A0A520KTD5"/>
<dbReference type="CDD" id="cd01335">
    <property type="entry name" value="Radical_SAM"/>
    <property type="match status" value="1"/>
</dbReference>
<dbReference type="FunFam" id="3.80.30.20:FF:000002">
    <property type="entry name" value="threonylcarbamoyladenosine tRNA methylthiotransferase isoform X2"/>
    <property type="match status" value="1"/>
</dbReference>
<evidence type="ECO:0000256" key="7">
    <source>
        <dbReference type="ARBA" id="ARBA00022723"/>
    </source>
</evidence>
<comment type="cofactor">
    <cofactor evidence="11">
        <name>[4Fe-4S] cluster</name>
        <dbReference type="ChEBI" id="CHEBI:49883"/>
    </cofactor>
    <text evidence="11">Binds 1 or 2 [4Fe-4S] cluster. One cluster is coordinated with 3 cysteines and an exchangeable S-adenosyl-L-methionine.</text>
</comment>
<evidence type="ECO:0000256" key="8">
    <source>
        <dbReference type="ARBA" id="ARBA00023004"/>
    </source>
</evidence>
<keyword evidence="4 11" id="KW-0808">Transferase</keyword>
<dbReference type="InterPro" id="IPR006466">
    <property type="entry name" value="MiaB-like_arc_euk"/>
</dbReference>
<dbReference type="InterPro" id="IPR023404">
    <property type="entry name" value="rSAM_horseshoe"/>
</dbReference>
<comment type="function">
    <text evidence="1 11">Catalyzes the methylthiolation of N6-threonylcarbamoyladenosine (t(6)A), leading to the formation of 2-methylthio-N6-threonylcarbamoyladenosine (ms(2)t(6)A) at position 37 in tRNAs that read codons beginning with adenine.</text>
</comment>
<dbReference type="SMART" id="SM00729">
    <property type="entry name" value="Elp3"/>
    <property type="match status" value="1"/>
</dbReference>
<dbReference type="InterPro" id="IPR058240">
    <property type="entry name" value="rSAM_sf"/>
</dbReference>
<dbReference type="SUPFAM" id="SSF102114">
    <property type="entry name" value="Radical SAM enzymes"/>
    <property type="match status" value="1"/>
</dbReference>
<dbReference type="Proteomes" id="UP000317158">
    <property type="component" value="Unassembled WGS sequence"/>
</dbReference>
<dbReference type="InterPro" id="IPR020612">
    <property type="entry name" value="Methylthiotransferase_CS"/>
</dbReference>
<evidence type="ECO:0000256" key="6">
    <source>
        <dbReference type="ARBA" id="ARBA00022694"/>
    </source>
</evidence>
<dbReference type="InterPro" id="IPR007197">
    <property type="entry name" value="rSAM"/>
</dbReference>
<evidence type="ECO:0000259" key="12">
    <source>
        <dbReference type="PROSITE" id="PS51449"/>
    </source>
</evidence>
<evidence type="ECO:0000313" key="15">
    <source>
        <dbReference type="Proteomes" id="UP000317158"/>
    </source>
</evidence>
<gene>
    <name evidence="14" type="ORF">EF806_02920</name>
</gene>
<dbReference type="NCBIfam" id="TIGR00089">
    <property type="entry name" value="MiaB/RimO family radical SAM methylthiotransferase"/>
    <property type="match status" value="1"/>
</dbReference>
<evidence type="ECO:0000256" key="4">
    <source>
        <dbReference type="ARBA" id="ARBA00022679"/>
    </source>
</evidence>
<evidence type="ECO:0000313" key="14">
    <source>
        <dbReference type="EMBL" id="RZN65010.1"/>
    </source>
</evidence>
<keyword evidence="7 11" id="KW-0479">Metal-binding</keyword>
<dbReference type="Gene3D" id="3.80.30.20">
    <property type="entry name" value="tm_1862 like domain"/>
    <property type="match status" value="1"/>
</dbReference>
<name>A0A520KTD5_METT2</name>
<dbReference type="Gene3D" id="3.40.50.12160">
    <property type="entry name" value="Methylthiotransferase, N-terminal domain"/>
    <property type="match status" value="1"/>
</dbReference>
<keyword evidence="6 11" id="KW-0819">tRNA processing</keyword>
<feature type="domain" description="MTTase N-terminal" evidence="12">
    <location>
        <begin position="2"/>
        <end position="110"/>
    </location>
</feature>
<reference evidence="14 15" key="1">
    <citation type="journal article" date="2019" name="Nat. Microbiol.">
        <title>Wide diversity of methane and short-chain alkane metabolisms in uncultured archaea.</title>
        <authorList>
            <person name="Borrel G."/>
            <person name="Adam P.S."/>
            <person name="McKay L.J."/>
            <person name="Chen L.X."/>
            <person name="Sierra-Garcia I.N."/>
            <person name="Sieber C.M."/>
            <person name="Letourneur Q."/>
            <person name="Ghozlane A."/>
            <person name="Andersen G.L."/>
            <person name="Li W.J."/>
            <person name="Hallam S.J."/>
            <person name="Muyzer G."/>
            <person name="de Oliveira V.M."/>
            <person name="Inskeep W.P."/>
            <person name="Banfield J.F."/>
            <person name="Gribaldo S."/>
        </authorList>
    </citation>
    <scope>NUCLEOTIDE SEQUENCE [LARGE SCALE GENOMIC DNA]</scope>
    <source>
        <strain evidence="14">NM1a</strain>
    </source>
</reference>
<organism evidence="14 15">
    <name type="scientific">Methanoliparum thermophilum</name>
    <dbReference type="NCBI Taxonomy" id="2491083"/>
    <lineage>
        <taxon>Archaea</taxon>
        <taxon>Methanobacteriati</taxon>
        <taxon>Methanobacteriota</taxon>
        <taxon>Candidatus Methanoliparia</taxon>
        <taxon>Candidatus Methanoliparales</taxon>
        <taxon>Candidatus Methanoliparaceae</taxon>
        <taxon>Candidatus Methanoliparum</taxon>
    </lineage>
</organism>
<dbReference type="GO" id="GO:0046872">
    <property type="term" value="F:metal ion binding"/>
    <property type="evidence" value="ECO:0007669"/>
    <property type="project" value="UniProtKB-UniRule"/>
</dbReference>
<dbReference type="Pfam" id="PF04055">
    <property type="entry name" value="Radical_SAM"/>
    <property type="match status" value="1"/>
</dbReference>
<dbReference type="SFLD" id="SFLDS00029">
    <property type="entry name" value="Radical_SAM"/>
    <property type="match status" value="1"/>
</dbReference>
<dbReference type="PANTHER" id="PTHR11918:SF45">
    <property type="entry name" value="THREONYLCARBAMOYLADENOSINE TRNA METHYLTHIOTRANSFERASE"/>
    <property type="match status" value="1"/>
</dbReference>
<evidence type="ECO:0000256" key="11">
    <source>
        <dbReference type="RuleBase" id="RU368081"/>
    </source>
</evidence>
<dbReference type="PROSITE" id="PS51449">
    <property type="entry name" value="MTTASE_N"/>
    <property type="match status" value="1"/>
</dbReference>
<sequence>MTYMYLESYGCTSNEEFIRKLEAYLEKKDVYIVKDSSKSDTIVLNTCCVIEATENAMLKKIKQYEGKRLIVTGCLAKVSPDKIKKVNNDAIILDQHYFYELFRECDDIVAKDGKIGIVNIGKGCVGECSYCITKVARGSLVSKPPDDIVKEVKELVDKGVIEVRLTGQDVGAYGRDISYGLPDLLRDIVSIDKRFYIRVGMINPYSLKDKKTLYELIEVFKNEKLFKFLHLPVQSGSDRVLKDMNRRYSVDDFLNIVRSFRSEFDSILTLSTDFIVGYPSETEEDFKKSIELLHRCMPNKVNITRYSPRPFTQCEDKDILGRIKKARSRIMTEETKKIYSKINKSWIGKIVRGIATERGKKGGVIVRDISYHQIVVKDDLAIGTESDIKIDQDRNTYFVGYRVIR</sequence>
<dbReference type="EMBL" id="RXIF01000004">
    <property type="protein sequence ID" value="RZN65010.1"/>
    <property type="molecule type" value="Genomic_DNA"/>
</dbReference>
<evidence type="ECO:0000256" key="10">
    <source>
        <dbReference type="ARBA" id="ARBA00051661"/>
    </source>
</evidence>
<dbReference type="InterPro" id="IPR013848">
    <property type="entry name" value="Methylthiotransferase_N"/>
</dbReference>
<keyword evidence="9 11" id="KW-0411">Iron-sulfur</keyword>
<dbReference type="PANTHER" id="PTHR11918">
    <property type="entry name" value="RADICAL SAM PROTEINS"/>
    <property type="match status" value="1"/>
</dbReference>
<comment type="similarity">
    <text evidence="2 11">Belongs to the methylthiotransferase family. CDKAL1 subfamily.</text>
</comment>
<dbReference type="PROSITE" id="PS51918">
    <property type="entry name" value="RADICAL_SAM"/>
    <property type="match status" value="1"/>
</dbReference>
<keyword evidence="3 11" id="KW-0004">4Fe-4S</keyword>
<evidence type="ECO:0000259" key="13">
    <source>
        <dbReference type="PROSITE" id="PS51918"/>
    </source>
</evidence>
<evidence type="ECO:0000256" key="1">
    <source>
        <dbReference type="ARBA" id="ARBA00002399"/>
    </source>
</evidence>
<dbReference type="EC" id="2.8.4.5" evidence="11"/>
<dbReference type="NCBIfam" id="TIGR01578">
    <property type="entry name" value="MiaB-like-B"/>
    <property type="match status" value="1"/>
</dbReference>
<dbReference type="InterPro" id="IPR006638">
    <property type="entry name" value="Elp3/MiaA/NifB-like_rSAM"/>
</dbReference>
<evidence type="ECO:0000256" key="2">
    <source>
        <dbReference type="ARBA" id="ARBA00008616"/>
    </source>
</evidence>
<dbReference type="GO" id="GO:0051539">
    <property type="term" value="F:4 iron, 4 sulfur cluster binding"/>
    <property type="evidence" value="ECO:0007669"/>
    <property type="project" value="UniProtKB-UniRule"/>
</dbReference>
<evidence type="ECO:0000256" key="3">
    <source>
        <dbReference type="ARBA" id="ARBA00022485"/>
    </source>
</evidence>
<evidence type="ECO:0000256" key="9">
    <source>
        <dbReference type="ARBA" id="ARBA00023014"/>
    </source>
</evidence>
<comment type="catalytic activity">
    <reaction evidence="10 11">
        <text>N(6)-L-threonylcarbamoyladenosine(37) in tRNA + (sulfur carrier)-SH + AH2 + 2 S-adenosyl-L-methionine = 2-methylsulfanyl-N(6)-L-threonylcarbamoyladenosine(37) in tRNA + (sulfur carrier)-H + 5'-deoxyadenosine + L-methionine + A + S-adenosyl-L-homocysteine + 2 H(+)</text>
        <dbReference type="Rhea" id="RHEA:37075"/>
        <dbReference type="Rhea" id="RHEA-COMP:10163"/>
        <dbReference type="Rhea" id="RHEA-COMP:11092"/>
        <dbReference type="Rhea" id="RHEA-COMP:14737"/>
        <dbReference type="Rhea" id="RHEA-COMP:14739"/>
        <dbReference type="ChEBI" id="CHEBI:13193"/>
        <dbReference type="ChEBI" id="CHEBI:15378"/>
        <dbReference type="ChEBI" id="CHEBI:17319"/>
        <dbReference type="ChEBI" id="CHEBI:17499"/>
        <dbReference type="ChEBI" id="CHEBI:29917"/>
        <dbReference type="ChEBI" id="CHEBI:57844"/>
        <dbReference type="ChEBI" id="CHEBI:57856"/>
        <dbReference type="ChEBI" id="CHEBI:59789"/>
        <dbReference type="ChEBI" id="CHEBI:64428"/>
        <dbReference type="ChEBI" id="CHEBI:74418"/>
        <dbReference type="ChEBI" id="CHEBI:74420"/>
        <dbReference type="EC" id="2.8.4.5"/>
    </reaction>
</comment>
<proteinExistence type="inferred from homology"/>
<evidence type="ECO:0000256" key="5">
    <source>
        <dbReference type="ARBA" id="ARBA00022691"/>
    </source>
</evidence>
<protein>
    <recommendedName>
        <fullName evidence="11">tRNA-t(6)A37 methylthiotransferase</fullName>
        <ecNumber evidence="11">2.8.4.5</ecNumber>
    </recommendedName>
</protein>